<protein>
    <submittedName>
        <fullName evidence="2">Uncharacterized protein</fullName>
    </submittedName>
</protein>
<evidence type="ECO:0000313" key="2">
    <source>
        <dbReference type="EMBL" id="KAK9962525.1"/>
    </source>
</evidence>
<feature type="non-terminal residue" evidence="2">
    <location>
        <position position="1"/>
    </location>
</feature>
<evidence type="ECO:0000256" key="1">
    <source>
        <dbReference type="SAM" id="SignalP"/>
    </source>
</evidence>
<evidence type="ECO:0000313" key="3">
    <source>
        <dbReference type="Proteomes" id="UP001479290"/>
    </source>
</evidence>
<name>A0AAW1ZMJ8_CULAL</name>
<dbReference type="AlphaFoldDB" id="A0AAW1ZMJ8"/>
<sequence>SFCLITDTLLGLPVTLVSSAQPALKLLSVSTPSTVAHSEPLCHSEHECEAPGLKLALRATASPVQIHSGPPICLALDRGHLLKAIVGYRHMPGQKGPKRATIVLCIWCVRWCSMVCGCATVYVCLWHELREAAAGLGPSQGLCSGAVRKPACCETPHCPGGAVGMPSCSRDLTPGQHTAHLQEAQSVSQGETTINEVHPLMPGFRNCLSCRLWCLIDCTLHETRSADDTANC</sequence>
<accession>A0AAW1ZMJ8</accession>
<proteinExistence type="predicted"/>
<organism evidence="2 3">
    <name type="scientific">Culter alburnus</name>
    <name type="common">Topmouth culter</name>
    <dbReference type="NCBI Taxonomy" id="194366"/>
    <lineage>
        <taxon>Eukaryota</taxon>
        <taxon>Metazoa</taxon>
        <taxon>Chordata</taxon>
        <taxon>Craniata</taxon>
        <taxon>Vertebrata</taxon>
        <taxon>Euteleostomi</taxon>
        <taxon>Actinopterygii</taxon>
        <taxon>Neopterygii</taxon>
        <taxon>Teleostei</taxon>
        <taxon>Ostariophysi</taxon>
        <taxon>Cypriniformes</taxon>
        <taxon>Xenocyprididae</taxon>
        <taxon>Xenocypridinae</taxon>
        <taxon>Culter</taxon>
    </lineage>
</organism>
<dbReference type="Proteomes" id="UP001479290">
    <property type="component" value="Unassembled WGS sequence"/>
</dbReference>
<keyword evidence="3" id="KW-1185">Reference proteome</keyword>
<feature type="signal peptide" evidence="1">
    <location>
        <begin position="1"/>
        <end position="19"/>
    </location>
</feature>
<reference evidence="2 3" key="1">
    <citation type="submission" date="2024-05" db="EMBL/GenBank/DDBJ databases">
        <title>A high-quality chromosomal-level genome assembly of Topmouth culter (Culter alburnus).</title>
        <authorList>
            <person name="Zhao H."/>
        </authorList>
    </citation>
    <scope>NUCLEOTIDE SEQUENCE [LARGE SCALE GENOMIC DNA]</scope>
    <source>
        <strain evidence="2">CATC2023</strain>
        <tissue evidence="2">Muscle</tissue>
    </source>
</reference>
<feature type="chain" id="PRO_5043677039" evidence="1">
    <location>
        <begin position="20"/>
        <end position="232"/>
    </location>
</feature>
<comment type="caution">
    <text evidence="2">The sequence shown here is derived from an EMBL/GenBank/DDBJ whole genome shotgun (WGS) entry which is preliminary data.</text>
</comment>
<gene>
    <name evidence="2" type="ORF">ABG768_007883</name>
</gene>
<dbReference type="EMBL" id="JAWDJR010000015">
    <property type="protein sequence ID" value="KAK9962525.1"/>
    <property type="molecule type" value="Genomic_DNA"/>
</dbReference>
<keyword evidence="1" id="KW-0732">Signal</keyword>